<reference evidence="6" key="1">
    <citation type="submission" date="2021-12" db="EMBL/GenBank/DDBJ databases">
        <authorList>
            <person name="King R."/>
        </authorList>
    </citation>
    <scope>NUCLEOTIDE SEQUENCE</scope>
</reference>
<feature type="transmembrane region" description="Helical" evidence="5">
    <location>
        <begin position="126"/>
        <end position="145"/>
    </location>
</feature>
<dbReference type="GO" id="GO:0032281">
    <property type="term" value="C:AMPA glutamate receptor complex"/>
    <property type="evidence" value="ECO:0007669"/>
    <property type="project" value="TreeGrafter"/>
</dbReference>
<feature type="transmembrane region" description="Helical" evidence="5">
    <location>
        <begin position="27"/>
        <end position="53"/>
    </location>
</feature>
<dbReference type="GO" id="GO:0019226">
    <property type="term" value="P:transmission of nerve impulse"/>
    <property type="evidence" value="ECO:0007669"/>
    <property type="project" value="TreeGrafter"/>
</dbReference>
<dbReference type="InterPro" id="IPR017974">
    <property type="entry name" value="Claudin_CS"/>
</dbReference>
<evidence type="ECO:0000256" key="1">
    <source>
        <dbReference type="ARBA" id="ARBA00004141"/>
    </source>
</evidence>
<evidence type="ECO:0000256" key="4">
    <source>
        <dbReference type="ARBA" id="ARBA00023136"/>
    </source>
</evidence>
<dbReference type="PANTHER" id="PTHR12107:SF0">
    <property type="entry name" value="STARGAZIN (MAMMALIAN CALCIUM CHANNEL) HOMOLOG"/>
    <property type="match status" value="1"/>
</dbReference>
<dbReference type="OrthoDB" id="9990458at2759"/>
<gene>
    <name evidence="6" type="ORF">MELIAE_LOCUS12868</name>
</gene>
<dbReference type="InterPro" id="IPR004031">
    <property type="entry name" value="PMP22/EMP/MP20/Claudin"/>
</dbReference>
<accession>A0A9P0BEZ2</accession>
<dbReference type="GO" id="GO:0051968">
    <property type="term" value="P:positive regulation of synaptic transmission, glutamatergic"/>
    <property type="evidence" value="ECO:0007669"/>
    <property type="project" value="TreeGrafter"/>
</dbReference>
<dbReference type="PANTHER" id="PTHR12107">
    <property type="entry name" value="VOLTAGE-DEPENDENT CALCIUM CHANNEL GAMMA SUBUNIT"/>
    <property type="match status" value="1"/>
</dbReference>
<keyword evidence="2 5" id="KW-0812">Transmembrane</keyword>
<dbReference type="AlphaFoldDB" id="A0A9P0BEZ2"/>
<dbReference type="Gene3D" id="1.20.140.150">
    <property type="match status" value="1"/>
</dbReference>
<proteinExistence type="predicted"/>
<keyword evidence="7" id="KW-1185">Reference proteome</keyword>
<evidence type="ECO:0000256" key="2">
    <source>
        <dbReference type="ARBA" id="ARBA00022692"/>
    </source>
</evidence>
<evidence type="ECO:0000256" key="5">
    <source>
        <dbReference type="SAM" id="Phobius"/>
    </source>
</evidence>
<dbReference type="Pfam" id="PF13903">
    <property type="entry name" value="Claudin_2"/>
    <property type="match status" value="1"/>
</dbReference>
<dbReference type="EMBL" id="OV121140">
    <property type="protein sequence ID" value="CAH0564273.1"/>
    <property type="molecule type" value="Genomic_DNA"/>
</dbReference>
<evidence type="ECO:0000256" key="3">
    <source>
        <dbReference type="ARBA" id="ARBA00022989"/>
    </source>
</evidence>
<dbReference type="GO" id="GO:0099590">
    <property type="term" value="P:neurotransmitter receptor internalization"/>
    <property type="evidence" value="ECO:0007669"/>
    <property type="project" value="TreeGrafter"/>
</dbReference>
<dbReference type="GO" id="GO:0098943">
    <property type="term" value="P:neurotransmitter receptor transport, postsynaptic endosome to lysosome"/>
    <property type="evidence" value="ECO:0007669"/>
    <property type="project" value="TreeGrafter"/>
</dbReference>
<organism evidence="6 7">
    <name type="scientific">Brassicogethes aeneus</name>
    <name type="common">Rape pollen beetle</name>
    <name type="synonym">Meligethes aeneus</name>
    <dbReference type="NCBI Taxonomy" id="1431903"/>
    <lineage>
        <taxon>Eukaryota</taxon>
        <taxon>Metazoa</taxon>
        <taxon>Ecdysozoa</taxon>
        <taxon>Arthropoda</taxon>
        <taxon>Hexapoda</taxon>
        <taxon>Insecta</taxon>
        <taxon>Pterygota</taxon>
        <taxon>Neoptera</taxon>
        <taxon>Endopterygota</taxon>
        <taxon>Coleoptera</taxon>
        <taxon>Polyphaga</taxon>
        <taxon>Cucujiformia</taxon>
        <taxon>Nitidulidae</taxon>
        <taxon>Meligethinae</taxon>
        <taxon>Brassicogethes</taxon>
    </lineage>
</organism>
<feature type="transmembrane region" description="Helical" evidence="5">
    <location>
        <begin position="157"/>
        <end position="181"/>
    </location>
</feature>
<dbReference type="GO" id="GO:0005245">
    <property type="term" value="F:voltage-gated calcium channel activity"/>
    <property type="evidence" value="ECO:0007669"/>
    <property type="project" value="TreeGrafter"/>
</dbReference>
<evidence type="ECO:0000313" key="7">
    <source>
        <dbReference type="Proteomes" id="UP001154078"/>
    </source>
</evidence>
<keyword evidence="3 5" id="KW-1133">Transmembrane helix</keyword>
<dbReference type="GO" id="GO:0016247">
    <property type="term" value="F:channel regulator activity"/>
    <property type="evidence" value="ECO:0007669"/>
    <property type="project" value="TreeGrafter"/>
</dbReference>
<dbReference type="GO" id="GO:0098970">
    <property type="term" value="P:postsynaptic neurotransmitter receptor diffusion trapping"/>
    <property type="evidence" value="ECO:0007669"/>
    <property type="project" value="TreeGrafter"/>
</dbReference>
<name>A0A9P0BEZ2_BRAAE</name>
<dbReference type="PROSITE" id="PS01346">
    <property type="entry name" value="CLAUDIN"/>
    <property type="match status" value="1"/>
</dbReference>
<keyword evidence="4 5" id="KW-0472">Membrane</keyword>
<evidence type="ECO:0008006" key="8">
    <source>
        <dbReference type="Google" id="ProtNLM"/>
    </source>
</evidence>
<comment type="subcellular location">
    <subcellularLocation>
        <location evidence="1">Membrane</location>
        <topology evidence="1">Multi-pass membrane protein</topology>
    </subcellularLocation>
</comment>
<dbReference type="Proteomes" id="UP001154078">
    <property type="component" value="Chromosome 9"/>
</dbReference>
<feature type="transmembrane region" description="Helical" evidence="5">
    <location>
        <begin position="201"/>
        <end position="230"/>
    </location>
</feature>
<evidence type="ECO:0000313" key="6">
    <source>
        <dbReference type="EMBL" id="CAH0564273.1"/>
    </source>
</evidence>
<dbReference type="InterPro" id="IPR051072">
    <property type="entry name" value="CACNG_subunit"/>
</dbReference>
<sequence length="296" mass="33168">MNRGISRNTGSSSNENSLGPMEATLSCLWIVTPLFATISVLVVLVALITSQWLHTEEKMHNPSYNGTGEKDYLSKATMSGLWKICFTHPGGTIYECAKVDFFSKEEYTPDPNDSTLAIPYTVTKTVVFFLIASILLALGFCCCIFGQCVRNKSLYTFVSGVIFVITGLVMLFGLIMYISIFKAEIGGKLKPRSQLEPPVFIYSYGYSFLLYVVGLVSTKIAGICAIFLFIRKMQYDWARRYYEDLRKGNSTPILSNNCANHYDSTMYYPCRRHPQAYINSNSAIHFGRSPCGVNSE</sequence>
<dbReference type="GO" id="GO:0098839">
    <property type="term" value="C:postsynaptic density membrane"/>
    <property type="evidence" value="ECO:0007669"/>
    <property type="project" value="TreeGrafter"/>
</dbReference>
<protein>
    <recommendedName>
        <fullName evidence="8">Voltage-dependent calcium channel gamma-5 subunit</fullName>
    </recommendedName>
</protein>